<dbReference type="AlphaFoldDB" id="A0AAN9EU57"/>
<dbReference type="Proteomes" id="UP001372338">
    <property type="component" value="Unassembled WGS sequence"/>
</dbReference>
<gene>
    <name evidence="1" type="ORF">RIF29_25671</name>
</gene>
<organism evidence="1 2">
    <name type="scientific">Crotalaria pallida</name>
    <name type="common">Smooth rattlebox</name>
    <name type="synonym">Crotalaria striata</name>
    <dbReference type="NCBI Taxonomy" id="3830"/>
    <lineage>
        <taxon>Eukaryota</taxon>
        <taxon>Viridiplantae</taxon>
        <taxon>Streptophyta</taxon>
        <taxon>Embryophyta</taxon>
        <taxon>Tracheophyta</taxon>
        <taxon>Spermatophyta</taxon>
        <taxon>Magnoliopsida</taxon>
        <taxon>eudicotyledons</taxon>
        <taxon>Gunneridae</taxon>
        <taxon>Pentapetalae</taxon>
        <taxon>rosids</taxon>
        <taxon>fabids</taxon>
        <taxon>Fabales</taxon>
        <taxon>Fabaceae</taxon>
        <taxon>Papilionoideae</taxon>
        <taxon>50 kb inversion clade</taxon>
        <taxon>genistoids sensu lato</taxon>
        <taxon>core genistoids</taxon>
        <taxon>Crotalarieae</taxon>
        <taxon>Crotalaria</taxon>
    </lineage>
</organism>
<comment type="caution">
    <text evidence="1">The sequence shown here is derived from an EMBL/GenBank/DDBJ whole genome shotgun (WGS) entry which is preliminary data.</text>
</comment>
<evidence type="ECO:0000313" key="2">
    <source>
        <dbReference type="Proteomes" id="UP001372338"/>
    </source>
</evidence>
<proteinExistence type="predicted"/>
<name>A0AAN9EU57_CROPI</name>
<keyword evidence="2" id="KW-1185">Reference proteome</keyword>
<protein>
    <submittedName>
        <fullName evidence="1">Uncharacterized protein</fullName>
    </submittedName>
</protein>
<evidence type="ECO:0000313" key="1">
    <source>
        <dbReference type="EMBL" id="KAK7259998.1"/>
    </source>
</evidence>
<sequence length="108" mass="12600">MHDDDHVYMEEGKGRNLINSPSLLLKMRRERKKKPKREMVMKLGGYGVTTMRKRREGSLMMERMMEGLDDGWKPWGCELYGFEFKRKLGLGLMWKEGVGFGLKISRGG</sequence>
<accession>A0AAN9EU57</accession>
<reference evidence="1 2" key="1">
    <citation type="submission" date="2024-01" db="EMBL/GenBank/DDBJ databases">
        <title>The genomes of 5 underutilized Papilionoideae crops provide insights into root nodulation and disease resistanc.</title>
        <authorList>
            <person name="Yuan L."/>
        </authorList>
    </citation>
    <scope>NUCLEOTIDE SEQUENCE [LARGE SCALE GENOMIC DNA]</scope>
    <source>
        <strain evidence="1">ZHUSHIDOU_FW_LH</strain>
        <tissue evidence="1">Leaf</tissue>
    </source>
</reference>
<dbReference type="EMBL" id="JAYWIO010000005">
    <property type="protein sequence ID" value="KAK7259998.1"/>
    <property type="molecule type" value="Genomic_DNA"/>
</dbReference>